<dbReference type="Proteomes" id="UP000292859">
    <property type="component" value="Unassembled WGS sequence"/>
</dbReference>
<dbReference type="PROSITE" id="PS50035">
    <property type="entry name" value="PLD"/>
    <property type="match status" value="1"/>
</dbReference>
<keyword evidence="5" id="KW-1185">Reference proteome</keyword>
<reference evidence="4" key="1">
    <citation type="submission" date="2017-06" db="EMBL/GenBank/DDBJ databases">
        <authorList>
            <person name="Varghese N."/>
            <person name="Submissions S."/>
        </authorList>
    </citation>
    <scope>NUCLEOTIDE SEQUENCE [LARGE SCALE GENOMIC DNA]</scope>
    <source>
        <strain evidence="4">DSM 26170</strain>
    </source>
</reference>
<evidence type="ECO:0000259" key="1">
    <source>
        <dbReference type="PROSITE" id="PS50035"/>
    </source>
</evidence>
<evidence type="ECO:0000313" key="5">
    <source>
        <dbReference type="Proteomes" id="UP000292859"/>
    </source>
</evidence>
<dbReference type="GO" id="GO:0003824">
    <property type="term" value="F:catalytic activity"/>
    <property type="evidence" value="ECO:0007669"/>
    <property type="project" value="InterPro"/>
</dbReference>
<dbReference type="CDD" id="cd09117">
    <property type="entry name" value="PLDc_Bfil_DEXD_like"/>
    <property type="match status" value="1"/>
</dbReference>
<dbReference type="RefSeq" id="WP_089389193.1">
    <property type="nucleotide sequence ID" value="NZ_FZNM01000016.1"/>
</dbReference>
<dbReference type="InterPro" id="IPR001736">
    <property type="entry name" value="PLipase_D/transphosphatidylase"/>
</dbReference>
<protein>
    <recommendedName>
        <fullName evidence="1">PLD phosphodiesterase domain-containing protein</fullName>
    </recommendedName>
</protein>
<feature type="domain" description="PLD phosphodiesterase" evidence="1">
    <location>
        <begin position="80"/>
        <end position="101"/>
    </location>
</feature>
<dbReference type="OrthoDB" id="6933556at2"/>
<name>A0A238YBS5_9RHOB</name>
<reference evidence="3 5" key="3">
    <citation type="submission" date="2019-02" db="EMBL/GenBank/DDBJ databases">
        <authorList>
            <person name="Zhang G."/>
        </authorList>
    </citation>
    <scope>NUCLEOTIDE SEQUENCE [LARGE SCALE GENOMIC DNA]</scope>
    <source>
        <strain evidence="3 5">CMB17</strain>
    </source>
</reference>
<gene>
    <name evidence="3" type="ORF">EYF88_15725</name>
    <name evidence="2" type="ORF">SAMN06265378_11644</name>
</gene>
<organism evidence="2 4">
    <name type="scientific">Paracoccus sediminis</name>
    <dbReference type="NCBI Taxonomy" id="1214787"/>
    <lineage>
        <taxon>Bacteria</taxon>
        <taxon>Pseudomonadati</taxon>
        <taxon>Pseudomonadota</taxon>
        <taxon>Alphaproteobacteria</taxon>
        <taxon>Rhodobacterales</taxon>
        <taxon>Paracoccaceae</taxon>
        <taxon>Paracoccus</taxon>
    </lineage>
</organism>
<reference evidence="2" key="2">
    <citation type="submission" date="2017-06" db="EMBL/GenBank/DDBJ databases">
        <authorList>
            <person name="Kim H.J."/>
            <person name="Triplett B.A."/>
        </authorList>
    </citation>
    <scope>NUCLEOTIDE SEQUENCE [LARGE SCALE GENOMIC DNA]</scope>
    <source>
        <strain evidence="2">DSM 26170</strain>
    </source>
</reference>
<dbReference type="AlphaFoldDB" id="A0A238YBS5"/>
<evidence type="ECO:0000313" key="3">
    <source>
        <dbReference type="EMBL" id="TBN46964.1"/>
    </source>
</evidence>
<dbReference type="Proteomes" id="UP000198409">
    <property type="component" value="Unassembled WGS sequence"/>
</dbReference>
<proteinExistence type="predicted"/>
<dbReference type="EMBL" id="SIRL01000015">
    <property type="protein sequence ID" value="TBN46964.1"/>
    <property type="molecule type" value="Genomic_DNA"/>
</dbReference>
<dbReference type="GO" id="GO:0006793">
    <property type="term" value="P:phosphorus metabolic process"/>
    <property type="evidence" value="ECO:0007669"/>
    <property type="project" value="UniProtKB-ARBA"/>
</dbReference>
<evidence type="ECO:0000313" key="2">
    <source>
        <dbReference type="EMBL" id="SNR68063.1"/>
    </source>
</evidence>
<dbReference type="Gene3D" id="3.30.870.10">
    <property type="entry name" value="Endonuclease Chain A"/>
    <property type="match status" value="1"/>
</dbReference>
<evidence type="ECO:0000313" key="4">
    <source>
        <dbReference type="Proteomes" id="UP000198409"/>
    </source>
</evidence>
<accession>A0A238YBS5</accession>
<sequence length="330" mass="36059">MTQFLVSSAAEVGSSPQIKSILAGKNVRIASAFLGKGAEDLISKGTRVICDISMGGTNPEVLTVLSKKIGDSLRHLPNFHAKVYISDEGCVIGSANLSNRGVGFLSQATLIEASVFLAPDDKACRAATAWFDEIWEDANVVGPEAIEWARVRWQANKRGAPSGHKSEAKTFFEAVAGPEEEAGLWGYLLTREQIGRRLQRSALHRSSEVVEKAQWVPKSELDVFSDLDKALELDGYYISLHRGKRGKVYSQALRFVGNLEVEDPDEPGDIHVISYFEKLPWSVTGFPSLTKDESSKSGNLSAMMTNLKKKVVGGPITAKKFCKLLAEFLL</sequence>
<dbReference type="EMBL" id="FZNM01000016">
    <property type="protein sequence ID" value="SNR68063.1"/>
    <property type="molecule type" value="Genomic_DNA"/>
</dbReference>